<feature type="transmembrane region" description="Helical" evidence="2">
    <location>
        <begin position="152"/>
        <end position="169"/>
    </location>
</feature>
<feature type="transmembrane region" description="Helical" evidence="2">
    <location>
        <begin position="441"/>
        <end position="461"/>
    </location>
</feature>
<evidence type="ECO:0000313" key="5">
    <source>
        <dbReference type="Proteomes" id="UP001060336"/>
    </source>
</evidence>
<feature type="transmembrane region" description="Helical" evidence="2">
    <location>
        <begin position="519"/>
        <end position="542"/>
    </location>
</feature>
<feature type="transmembrane region" description="Helical" evidence="2">
    <location>
        <begin position="198"/>
        <end position="219"/>
    </location>
</feature>
<dbReference type="PANTHER" id="PTHR43849:SF2">
    <property type="entry name" value="BLL3936 PROTEIN"/>
    <property type="match status" value="1"/>
</dbReference>
<dbReference type="Pfam" id="PF11874">
    <property type="entry name" value="DUF3394"/>
    <property type="match status" value="1"/>
</dbReference>
<feature type="transmembrane region" description="Helical" evidence="2">
    <location>
        <begin position="837"/>
        <end position="853"/>
    </location>
</feature>
<evidence type="ECO:0000256" key="2">
    <source>
        <dbReference type="SAM" id="Phobius"/>
    </source>
</evidence>
<feature type="domain" description="TRAP C4-dicarboxylate transport system permease DctM subunit" evidence="3">
    <location>
        <begin position="140"/>
        <end position="671"/>
    </location>
</feature>
<evidence type="ECO:0000313" key="4">
    <source>
        <dbReference type="EMBL" id="UUX49466.1"/>
    </source>
</evidence>
<dbReference type="Pfam" id="PF06808">
    <property type="entry name" value="DctM"/>
    <property type="match status" value="1"/>
</dbReference>
<evidence type="ECO:0000256" key="1">
    <source>
        <dbReference type="RuleBase" id="RU369079"/>
    </source>
</evidence>
<feature type="transmembrane region" description="Helical" evidence="2">
    <location>
        <begin position="468"/>
        <end position="487"/>
    </location>
</feature>
<feature type="transmembrane region" description="Helical" evidence="2">
    <location>
        <begin position="587"/>
        <end position="615"/>
    </location>
</feature>
<proteinExistence type="predicted"/>
<keyword evidence="2" id="KW-0812">Transmembrane</keyword>
<dbReference type="InterPro" id="IPR010656">
    <property type="entry name" value="DctM"/>
</dbReference>
<dbReference type="RefSeq" id="WP_257768140.1">
    <property type="nucleotide sequence ID" value="NZ_CP102480.1"/>
</dbReference>
<name>A0A9J7ARG4_9PROT</name>
<reference evidence="4" key="1">
    <citation type="submission" date="2022-08" db="EMBL/GenBank/DDBJ databases">
        <title>Nisaea acidiphila sp. nov., isolated from a marine algal debris and emended description of the genus Nisaea Urios et al. 2008.</title>
        <authorList>
            <person name="Kwon K."/>
        </authorList>
    </citation>
    <scope>NUCLEOTIDE SEQUENCE</scope>
    <source>
        <strain evidence="4">MEBiC11861</strain>
    </source>
</reference>
<feature type="transmembrane region" description="Helical" evidence="2">
    <location>
        <begin position="72"/>
        <end position="89"/>
    </location>
</feature>
<evidence type="ECO:0000259" key="3">
    <source>
        <dbReference type="Pfam" id="PF06808"/>
    </source>
</evidence>
<feature type="transmembrane region" description="Helical" evidence="2">
    <location>
        <begin position="400"/>
        <end position="421"/>
    </location>
</feature>
<dbReference type="GO" id="GO:0022857">
    <property type="term" value="F:transmembrane transporter activity"/>
    <property type="evidence" value="ECO:0007669"/>
    <property type="project" value="UniProtKB-UniRule"/>
</dbReference>
<dbReference type="AlphaFoldDB" id="A0A9J7ARG4"/>
<feature type="transmembrane region" description="Helical" evidence="2">
    <location>
        <begin position="554"/>
        <end position="575"/>
    </location>
</feature>
<keyword evidence="1" id="KW-0813">Transport</keyword>
<keyword evidence="2" id="KW-1133">Transmembrane helix</keyword>
<feature type="transmembrane region" description="Helical" evidence="2">
    <location>
        <begin position="35"/>
        <end position="52"/>
    </location>
</feature>
<organism evidence="4 5">
    <name type="scientific">Nisaea acidiphila</name>
    <dbReference type="NCBI Taxonomy" id="1862145"/>
    <lineage>
        <taxon>Bacteria</taxon>
        <taxon>Pseudomonadati</taxon>
        <taxon>Pseudomonadota</taxon>
        <taxon>Alphaproteobacteria</taxon>
        <taxon>Rhodospirillales</taxon>
        <taxon>Thalassobaculaceae</taxon>
        <taxon>Nisaea</taxon>
    </lineage>
</organism>
<dbReference type="Proteomes" id="UP001060336">
    <property type="component" value="Chromosome"/>
</dbReference>
<feature type="transmembrane region" description="Helical" evidence="2">
    <location>
        <begin position="101"/>
        <end position="117"/>
    </location>
</feature>
<protein>
    <submittedName>
        <fullName evidence="4">TRAP transporter permease</fullName>
    </submittedName>
</protein>
<dbReference type="GO" id="GO:0005886">
    <property type="term" value="C:plasma membrane"/>
    <property type="evidence" value="ECO:0007669"/>
    <property type="project" value="UniProtKB-SubCell"/>
</dbReference>
<feature type="transmembrane region" description="Helical" evidence="2">
    <location>
        <begin position="367"/>
        <end position="388"/>
    </location>
</feature>
<dbReference type="EMBL" id="CP102480">
    <property type="protein sequence ID" value="UUX49466.1"/>
    <property type="molecule type" value="Genomic_DNA"/>
</dbReference>
<feature type="transmembrane region" description="Helical" evidence="2">
    <location>
        <begin position="709"/>
        <end position="726"/>
    </location>
</feature>
<feature type="transmembrane region" description="Helical" evidence="2">
    <location>
        <begin position="123"/>
        <end position="145"/>
    </location>
</feature>
<feature type="transmembrane region" description="Helical" evidence="2">
    <location>
        <begin position="327"/>
        <end position="347"/>
    </location>
</feature>
<feature type="transmembrane region" description="Helical" evidence="2">
    <location>
        <begin position="678"/>
        <end position="702"/>
    </location>
</feature>
<keyword evidence="1" id="KW-0997">Cell inner membrane</keyword>
<dbReference type="InterPro" id="IPR011853">
    <property type="entry name" value="TRAP_DctM-Dct_fused"/>
</dbReference>
<keyword evidence="2" id="KW-0472">Membrane</keyword>
<dbReference type="NCBIfam" id="TIGR02123">
    <property type="entry name" value="TRAP_fused"/>
    <property type="match status" value="1"/>
</dbReference>
<gene>
    <name evidence="4" type="ORF">NUH88_18945</name>
</gene>
<accession>A0A9J7ARG4</accession>
<keyword evidence="1" id="KW-1003">Cell membrane</keyword>
<dbReference type="PANTHER" id="PTHR43849">
    <property type="entry name" value="BLL3936 PROTEIN"/>
    <property type="match status" value="1"/>
</dbReference>
<dbReference type="KEGG" id="naci:NUH88_18945"/>
<sequence length="863" mass="91766">MSNETESKSARQAAEDLVAAVDTGSRNVPGAVGQFIALGALAWSLFQLWIASPLPFMLADFIPLMNNTQTRPIHLCFAVVLAFLSYPALKTSPRHSVPVTDWIFAAVSAVCILYLVAEADALAGRMGIPTTADIVTAGIGLVLLLEATRRSLGIPLMAVALVFLAYIFFGQYGPDVIAWKGASFEKAMSHLWITQEGVFGIGVGVSTSFIFLFVLFGALMDKSGAGIYLTKLSIALVGHMRGGPAKASVVSSAMTGLISGSSLANVVTTGAFTIPLMKRTGFPAEKAGAVEVASSTNGQLTPPVMGAAAFIMIERVGIDLVEIMKHAFLPAIISYIALVYIVHLEAVKAGMTGLPRSSKARTMLAKLFSFATVLVGFIVLMAVTYFGFGWTKQVFGDATIYIASIILLAAYAFLLKLGASYEDGKPEDLENMTECPEMRPTFMSGLYFLLPIGVLVWCLIVERFSPGLAAFWTSVVMLVIAVTHRAGKAFFRGEGIDVAALGMGKTELYEGLVSGARNMVPIGVAVAVAGIVVGGVTLTGLGQKMTEFVEFISAGNLMLMLLFTAVICLVLGLGLPTTANYIVVSSLMAPVIVTLSAEAGVILPLIAVHLFVFYFGILADDTPPVGLAAYAAAALSGGDPIKTGLQGFAYDIRTAILPFLFIFNTQLLMIGIDGVVHFIVTVVTAVIAMLMFASATQSFFLVKNRLWESAALLLVAFTLFRPGFWLDMVEEPFVQHNPATINEVAEGIAPGGEIRLMVEGETVDGDIVSKAVLLPLGDAGPGADRLMNSAGLELRFEDGKALVDNLGFGGPAEQSGIDFDWEIIQVMTPADRMPKEVFFIPAIGLLVLVYLLQRARRGRPETV</sequence>
<keyword evidence="5" id="KW-1185">Reference proteome</keyword>
<comment type="subcellular location">
    <subcellularLocation>
        <location evidence="1">Cell inner membrane</location>
        <topology evidence="1">Multi-pass membrane protein</topology>
    </subcellularLocation>
</comment>
<comment type="function">
    <text evidence="1">Part of the tripartite ATP-independent periplasmic (TRAP) transport system.</text>
</comment>
<dbReference type="InterPro" id="IPR021814">
    <property type="entry name" value="DUF3394"/>
</dbReference>